<organism evidence="9 10">
    <name type="scientific">Novibacillus thermophilus</name>
    <dbReference type="NCBI Taxonomy" id="1471761"/>
    <lineage>
        <taxon>Bacteria</taxon>
        <taxon>Bacillati</taxon>
        <taxon>Bacillota</taxon>
        <taxon>Bacilli</taxon>
        <taxon>Bacillales</taxon>
        <taxon>Thermoactinomycetaceae</taxon>
        <taxon>Novibacillus</taxon>
    </lineage>
</organism>
<comment type="similarity">
    <text evidence="2">Belongs to the bacterial solute-binding protein 1 family.</text>
</comment>
<comment type="function">
    <text evidence="5">Part of a binding-protein-dependent transport system for a sugar.</text>
</comment>
<dbReference type="PROSITE" id="PS51257">
    <property type="entry name" value="PROKAR_LIPOPROTEIN"/>
    <property type="match status" value="1"/>
</dbReference>
<dbReference type="InterPro" id="IPR050490">
    <property type="entry name" value="Bact_solute-bd_prot1"/>
</dbReference>
<evidence type="ECO:0000256" key="5">
    <source>
        <dbReference type="ARBA" id="ARBA00049629"/>
    </source>
</evidence>
<dbReference type="GO" id="GO:0030313">
    <property type="term" value="C:cell envelope"/>
    <property type="evidence" value="ECO:0007669"/>
    <property type="project" value="UniProtKB-SubCell"/>
</dbReference>
<feature type="chain" id="PRO_5039670865" description="Probable sugar-binding periplasmic protein" evidence="8">
    <location>
        <begin position="22"/>
        <end position="445"/>
    </location>
</feature>
<evidence type="ECO:0000256" key="2">
    <source>
        <dbReference type="ARBA" id="ARBA00008520"/>
    </source>
</evidence>
<dbReference type="SUPFAM" id="SSF53850">
    <property type="entry name" value="Periplasmic binding protein-like II"/>
    <property type="match status" value="1"/>
</dbReference>
<feature type="region of interest" description="Disordered" evidence="7">
    <location>
        <begin position="27"/>
        <end position="54"/>
    </location>
</feature>
<dbReference type="STRING" id="1471761.B0W44_03505"/>
<evidence type="ECO:0000256" key="4">
    <source>
        <dbReference type="ARBA" id="ARBA00022729"/>
    </source>
</evidence>
<dbReference type="EMBL" id="CP019699">
    <property type="protein sequence ID" value="AQS54978.1"/>
    <property type="molecule type" value="Genomic_DNA"/>
</dbReference>
<keyword evidence="4 8" id="KW-0732">Signal</keyword>
<feature type="compositionally biased region" description="Low complexity" evidence="7">
    <location>
        <begin position="37"/>
        <end position="54"/>
    </location>
</feature>
<dbReference type="KEGG" id="ntr:B0W44_03505"/>
<reference evidence="9 10" key="1">
    <citation type="journal article" date="2015" name="Int. J. Syst. Evol. Microbiol.">
        <title>Novibacillus thermophilus gen. nov., sp. nov., a Gram-staining-negative and moderately thermophilic member of the family Thermoactinomycetaceae.</title>
        <authorList>
            <person name="Yang G."/>
            <person name="Chen J."/>
            <person name="Zhou S."/>
        </authorList>
    </citation>
    <scope>NUCLEOTIDE SEQUENCE [LARGE SCALE GENOMIC DNA]</scope>
    <source>
        <strain evidence="9 10">SG-1</strain>
    </source>
</reference>
<sequence length="445" mass="48397">MKRHKGMTWLALFFAFALVLAACSSGETGGEEGGGTEESNGQETEGSESTESSGSVEIFSWWTGAGEEAGLLALIDLFQEQHPEIEVVNAAVAGGAGTNAKAVLASRMQADDPPGTFQVHGGSELNDGWVAADKMEPLNDLFEAEGWMDKFPQDLIDLVSKDGNIYSVPVNIHRGNVIFYNTKVFEENGLEPPTTFDEFFAVAEELKKAGVTPLSLGDKEPWTATQILENVALGVLGPDKYNQLWSGELKFDSPEFREAVDIFNKMLTYINEDHAARNWQDAAQLVADGEAGMNIMGDWAKGYFTTDLELTANEDFGWIETPETDGEFMVITDTFGLPKNVENPDAVKQFLSFLGSVEAQDTFNPLKGSIPARIDADPSKYDEYGQETMEDFKDSVLTPSLAHGSAAPEGFLTQANQAVNVFVTQGDVDQLIQSLEDAASAHNMR</sequence>
<comment type="subcellular location">
    <subcellularLocation>
        <location evidence="1">Cell envelope</location>
    </subcellularLocation>
</comment>
<dbReference type="InterPro" id="IPR006059">
    <property type="entry name" value="SBP"/>
</dbReference>
<accession>A0A1U9K4M2</accession>
<name>A0A1U9K4M2_9BACL</name>
<dbReference type="RefSeq" id="WP_077718795.1">
    <property type="nucleotide sequence ID" value="NZ_CP019699.1"/>
</dbReference>
<dbReference type="Proteomes" id="UP000188603">
    <property type="component" value="Chromosome"/>
</dbReference>
<dbReference type="PANTHER" id="PTHR43649:SF28">
    <property type="entry name" value="BINDING PROTEIN COMPONENT OF ABC SUGAR TRANSPORTER-RELATED"/>
    <property type="match status" value="1"/>
</dbReference>
<dbReference type="Gene3D" id="3.40.190.10">
    <property type="entry name" value="Periplasmic binding protein-like II"/>
    <property type="match status" value="2"/>
</dbReference>
<dbReference type="PANTHER" id="PTHR43649">
    <property type="entry name" value="ARABINOSE-BINDING PROTEIN-RELATED"/>
    <property type="match status" value="1"/>
</dbReference>
<dbReference type="OrthoDB" id="9798191at2"/>
<evidence type="ECO:0000256" key="3">
    <source>
        <dbReference type="ARBA" id="ARBA00022448"/>
    </source>
</evidence>
<evidence type="ECO:0000313" key="10">
    <source>
        <dbReference type="Proteomes" id="UP000188603"/>
    </source>
</evidence>
<evidence type="ECO:0000313" key="9">
    <source>
        <dbReference type="EMBL" id="AQS54978.1"/>
    </source>
</evidence>
<evidence type="ECO:0000256" key="7">
    <source>
        <dbReference type="SAM" id="MobiDB-lite"/>
    </source>
</evidence>
<proteinExistence type="inferred from homology"/>
<evidence type="ECO:0000256" key="6">
    <source>
        <dbReference type="ARBA" id="ARBA00049753"/>
    </source>
</evidence>
<dbReference type="AlphaFoldDB" id="A0A1U9K4M2"/>
<protein>
    <recommendedName>
        <fullName evidence="6">Probable sugar-binding periplasmic protein</fullName>
    </recommendedName>
</protein>
<dbReference type="Pfam" id="PF01547">
    <property type="entry name" value="SBP_bac_1"/>
    <property type="match status" value="1"/>
</dbReference>
<gene>
    <name evidence="9" type="ORF">B0W44_03505</name>
</gene>
<keyword evidence="3" id="KW-0813">Transport</keyword>
<evidence type="ECO:0000256" key="1">
    <source>
        <dbReference type="ARBA" id="ARBA00004196"/>
    </source>
</evidence>
<evidence type="ECO:0000256" key="8">
    <source>
        <dbReference type="SAM" id="SignalP"/>
    </source>
</evidence>
<feature type="signal peptide" evidence="8">
    <location>
        <begin position="1"/>
        <end position="21"/>
    </location>
</feature>
<keyword evidence="10" id="KW-1185">Reference proteome</keyword>